<accession>A0A815NSZ6</accession>
<dbReference type="AlphaFoldDB" id="A0A815NSZ6"/>
<evidence type="ECO:0000313" key="2">
    <source>
        <dbReference type="EMBL" id="CAF4315594.1"/>
    </source>
</evidence>
<reference evidence="1" key="1">
    <citation type="submission" date="2021-02" db="EMBL/GenBank/DDBJ databases">
        <authorList>
            <person name="Nowell W R."/>
        </authorList>
    </citation>
    <scope>NUCLEOTIDE SEQUENCE</scope>
</reference>
<proteinExistence type="predicted"/>
<evidence type="ECO:0000313" key="3">
    <source>
        <dbReference type="Proteomes" id="UP000663829"/>
    </source>
</evidence>
<keyword evidence="3" id="KW-1185">Reference proteome</keyword>
<dbReference type="Proteomes" id="UP000663829">
    <property type="component" value="Unassembled WGS sequence"/>
</dbReference>
<dbReference type="EMBL" id="CAJNOQ010018889">
    <property type="protein sequence ID" value="CAF1438687.1"/>
    <property type="molecule type" value="Genomic_DNA"/>
</dbReference>
<dbReference type="OrthoDB" id="9999321at2759"/>
<name>A0A815NSZ6_9BILA</name>
<gene>
    <name evidence="1" type="ORF">GPM918_LOCUS34293</name>
    <name evidence="2" type="ORF">SRO942_LOCUS34990</name>
</gene>
<comment type="caution">
    <text evidence="1">The sequence shown here is derived from an EMBL/GenBank/DDBJ whole genome shotgun (WGS) entry which is preliminary data.</text>
</comment>
<organism evidence="1 3">
    <name type="scientific">Didymodactylos carnosus</name>
    <dbReference type="NCBI Taxonomy" id="1234261"/>
    <lineage>
        <taxon>Eukaryota</taxon>
        <taxon>Metazoa</taxon>
        <taxon>Spiralia</taxon>
        <taxon>Gnathifera</taxon>
        <taxon>Rotifera</taxon>
        <taxon>Eurotatoria</taxon>
        <taxon>Bdelloidea</taxon>
        <taxon>Philodinida</taxon>
        <taxon>Philodinidae</taxon>
        <taxon>Didymodactylos</taxon>
    </lineage>
</organism>
<evidence type="ECO:0000313" key="1">
    <source>
        <dbReference type="EMBL" id="CAF1438687.1"/>
    </source>
</evidence>
<dbReference type="Proteomes" id="UP000681722">
    <property type="component" value="Unassembled WGS sequence"/>
</dbReference>
<feature type="non-terminal residue" evidence="1">
    <location>
        <position position="1"/>
    </location>
</feature>
<dbReference type="EMBL" id="CAJOBC010084330">
    <property type="protein sequence ID" value="CAF4315594.1"/>
    <property type="molecule type" value="Genomic_DNA"/>
</dbReference>
<protein>
    <submittedName>
        <fullName evidence="1">Uncharacterized protein</fullName>
    </submittedName>
</protein>
<sequence length="119" mass="13035">VTVITFDDILVESSRAESIPNGYKNLTWSEAGFTNAISNTKSGYRNGLVSGQFVGMTYDRQPLTITSDRLFILKLFWATAAWNDNLTLAITGSSGGKPHPAFTSYSATHVVLDDWALEL</sequence>